<dbReference type="EC" id="3.2.1.52" evidence="3"/>
<dbReference type="EMBL" id="KJ159185">
    <property type="protein sequence ID" value="AKA59082.1"/>
    <property type="molecule type" value="Genomic_DNA"/>
</dbReference>
<reference evidence="10" key="1">
    <citation type="submission" date="2015-08" db="EMBL/GenBank/DDBJ databases">
        <authorList>
            <person name="Babu N.S."/>
            <person name="Beckwith C.J."/>
            <person name="Beseler K.G."/>
            <person name="Brison A."/>
            <person name="Carone J.V."/>
            <person name="Caskin T.P."/>
            <person name="Diamond M."/>
            <person name="Durham M.E."/>
            <person name="Foxe J.M."/>
            <person name="Go M."/>
            <person name="Henderson B.A."/>
            <person name="Jones I.B."/>
            <person name="McGettigan J.A."/>
            <person name="Micheletti S.J."/>
            <person name="Nasrallah M.E."/>
            <person name="Ortiz D."/>
            <person name="Piller C.R."/>
            <person name="Privatt S.R."/>
            <person name="Schneider S.L."/>
            <person name="Sharp S."/>
            <person name="Smith T.C."/>
            <person name="Stanton J.D."/>
            <person name="Ullery H.E."/>
            <person name="Wilson R.J."/>
            <person name="Serrano M.G."/>
            <person name="Buck G."/>
            <person name="Lee V."/>
            <person name="Wang Y."/>
            <person name="Carvalho R."/>
            <person name="Voegtly L."/>
            <person name="Shi R."/>
            <person name="Duckworth R."/>
            <person name="Johnson A."/>
            <person name="Loviza R."/>
            <person name="Walstead R."/>
            <person name="Shah Z."/>
            <person name="Kiflezghi M."/>
            <person name="Wade K."/>
            <person name="Ball S.L."/>
            <person name="Bradley K.W."/>
            <person name="Asai D.J."/>
            <person name="Bowman C.A."/>
            <person name="Russell D.A."/>
            <person name="Pope W.H."/>
            <person name="Jacobs-Sera D."/>
            <person name="Hendrix R.W."/>
            <person name="Hatfull G.F."/>
        </authorList>
    </citation>
    <scope>NUCLEOTIDE SEQUENCE</scope>
    <source>
        <strain evidence="10">WAC2288</strain>
    </source>
</reference>
<evidence type="ECO:0000259" key="8">
    <source>
        <dbReference type="Pfam" id="PF00728"/>
    </source>
</evidence>
<feature type="chain" id="PRO_5009605452" description="beta-N-acetylhexosaminidase" evidence="7">
    <location>
        <begin position="37"/>
        <end position="551"/>
    </location>
</feature>
<dbReference type="PRINTS" id="PR00738">
    <property type="entry name" value="GLHYDRLASE20"/>
</dbReference>
<feature type="signal peptide" evidence="7">
    <location>
        <begin position="1"/>
        <end position="36"/>
    </location>
</feature>
<evidence type="ECO:0000256" key="3">
    <source>
        <dbReference type="ARBA" id="ARBA00012663"/>
    </source>
</evidence>
<dbReference type="AlphaFoldDB" id="A0A1I9J5N2"/>
<evidence type="ECO:0000313" key="10">
    <source>
        <dbReference type="EMBL" id="AKA59082.1"/>
    </source>
</evidence>
<dbReference type="GO" id="GO:0030203">
    <property type="term" value="P:glycosaminoglycan metabolic process"/>
    <property type="evidence" value="ECO:0007669"/>
    <property type="project" value="TreeGrafter"/>
</dbReference>
<dbReference type="GO" id="GO:0016020">
    <property type="term" value="C:membrane"/>
    <property type="evidence" value="ECO:0007669"/>
    <property type="project" value="TreeGrafter"/>
</dbReference>
<evidence type="ECO:0000256" key="7">
    <source>
        <dbReference type="SAM" id="SignalP"/>
    </source>
</evidence>
<name>A0A1I9J5N2_9ACTN</name>
<keyword evidence="5" id="KW-0326">Glycosidase</keyword>
<dbReference type="GO" id="GO:0005975">
    <property type="term" value="P:carbohydrate metabolic process"/>
    <property type="evidence" value="ECO:0007669"/>
    <property type="project" value="InterPro"/>
</dbReference>
<evidence type="ECO:0000256" key="2">
    <source>
        <dbReference type="ARBA" id="ARBA00006285"/>
    </source>
</evidence>
<feature type="domain" description="Glycoside hydrolase family 20 catalytic" evidence="8">
    <location>
        <begin position="193"/>
        <end position="512"/>
    </location>
</feature>
<evidence type="ECO:0000256" key="5">
    <source>
        <dbReference type="ARBA" id="ARBA00023295"/>
    </source>
</evidence>
<dbReference type="CDD" id="cd06568">
    <property type="entry name" value="GH20_SpHex_like"/>
    <property type="match status" value="1"/>
</dbReference>
<dbReference type="Pfam" id="PF00728">
    <property type="entry name" value="Glyco_hydro_20"/>
    <property type="match status" value="1"/>
</dbReference>
<evidence type="ECO:0000256" key="4">
    <source>
        <dbReference type="ARBA" id="ARBA00022801"/>
    </source>
</evidence>
<dbReference type="PANTHER" id="PTHR22600:SF57">
    <property type="entry name" value="BETA-N-ACETYLHEXOSAMINIDASE"/>
    <property type="match status" value="1"/>
</dbReference>
<keyword evidence="4" id="KW-0378">Hydrolase</keyword>
<comment type="similarity">
    <text evidence="2">Belongs to the glycosyl hydrolase 20 family.</text>
</comment>
<dbReference type="PANTHER" id="PTHR22600">
    <property type="entry name" value="BETA-HEXOSAMINIDASE"/>
    <property type="match status" value="1"/>
</dbReference>
<dbReference type="Gene3D" id="3.20.20.80">
    <property type="entry name" value="Glycosidases"/>
    <property type="match status" value="1"/>
</dbReference>
<accession>A0A1I9J5N2</accession>
<evidence type="ECO:0000259" key="9">
    <source>
        <dbReference type="Pfam" id="PF02838"/>
    </source>
</evidence>
<comment type="catalytic activity">
    <reaction evidence="1">
        <text>Hydrolysis of terminal non-reducing N-acetyl-D-hexosamine residues in N-acetyl-beta-D-hexosaminides.</text>
        <dbReference type="EC" id="3.2.1.52"/>
    </reaction>
</comment>
<feature type="domain" description="Beta-hexosaminidase bacterial type N-terminal" evidence="9">
    <location>
        <begin position="54"/>
        <end position="189"/>
    </location>
</feature>
<dbReference type="InterPro" id="IPR015882">
    <property type="entry name" value="HEX_bac_N"/>
</dbReference>
<organism evidence="10">
    <name type="scientific">Streptomyces sp. WAC2288</name>
    <dbReference type="NCBI Taxonomy" id="1582798"/>
    <lineage>
        <taxon>Bacteria</taxon>
        <taxon>Bacillati</taxon>
        <taxon>Actinomycetota</taxon>
        <taxon>Actinomycetes</taxon>
        <taxon>Kitasatosporales</taxon>
        <taxon>Streptomycetaceae</taxon>
        <taxon>Streptomyces</taxon>
    </lineage>
</organism>
<dbReference type="SUPFAM" id="SSF55545">
    <property type="entry name" value="beta-N-acetylhexosaminidase-like domain"/>
    <property type="match status" value="1"/>
</dbReference>
<evidence type="ECO:0000256" key="6">
    <source>
        <dbReference type="PIRSR" id="PIRSR625705-1"/>
    </source>
</evidence>
<feature type="active site" description="Proton donor" evidence="6">
    <location>
        <position position="357"/>
    </location>
</feature>
<sequence length="551" mass="59099">MKSTVTPPGGRRGRRLKLTGLAALMVVTGTLTTAAAADRPAAPGASRVAVPLDRVVPAPVSVRPDAGTVFTLGAGDAIQASAGSADARAAADLLGSVLRRPTGYELPVTELRPGARADGIRIVLGGPNEVTHPEGYQLDVTKDAVTLRADRRAGLMNGVATLRQLLPVRVDARGRVDGPWTVAGGRVLDHPRYAYRGSMLDVARTFLPEKAVKRYIDTIARYKINYLHLHLTDDQGWRVEITSRPELTRIGGSSGLAGVTKGFYTKAQYASIVQYAWARGITVIPEIEGPDHAHAALASYAELNCDGTAPPVYSGFLKSDDGRLCVEKPVTYTFMDQVIGELATMTPGPYIHIGGDETQGRTPAQITEYFRKVSALVIKHGKKPIGWQESLPGLTPKGATATFWINGVNNDEVVAAGKAGAKIVMAPATEAYLDMKYTPEKPEYPTGNTWAGSTTVQDAYSWRPEAVLKGLPASAVTGVAAPLFTDTVFGYDTTEHLAFPRLLAIAELGWTREAGLNWTSFRERLAAQGPRLRQDGVNYYRAPGVPWPYGS</sequence>
<dbReference type="SUPFAM" id="SSF51445">
    <property type="entry name" value="(Trans)glycosidases"/>
    <property type="match status" value="1"/>
</dbReference>
<protein>
    <recommendedName>
        <fullName evidence="3">beta-N-acetylhexosaminidase</fullName>
        <ecNumber evidence="3">3.2.1.52</ecNumber>
    </recommendedName>
</protein>
<dbReference type="InterPro" id="IPR025705">
    <property type="entry name" value="Beta_hexosaminidase_sua/sub"/>
</dbReference>
<dbReference type="GO" id="GO:0004563">
    <property type="term" value="F:beta-N-acetylhexosaminidase activity"/>
    <property type="evidence" value="ECO:0007669"/>
    <property type="project" value="UniProtKB-EC"/>
</dbReference>
<dbReference type="InterPro" id="IPR029018">
    <property type="entry name" value="Hex-like_dom2"/>
</dbReference>
<dbReference type="InterPro" id="IPR017853">
    <property type="entry name" value="GH"/>
</dbReference>
<dbReference type="InterPro" id="IPR015883">
    <property type="entry name" value="Glyco_hydro_20_cat"/>
</dbReference>
<reference evidence="10" key="2">
    <citation type="journal article" date="2016" name="Cell Chem. Biol.">
        <title>Discovery of Ibomycin, a Complex Macrolactone that Exerts Antifungal Activity by Impeding Endocytic Trafficking and Membrane Function.</title>
        <authorList>
            <person name="Robbins N."/>
            <person name="Spitzer M."/>
            <person name="Wang W."/>
            <person name="Waglechner N."/>
            <person name="Patel D.J."/>
            <person name="O'Brien J.S."/>
            <person name="Ejim L."/>
            <person name="Ejim O."/>
            <person name="Tyers M."/>
            <person name="Wright G.D."/>
        </authorList>
    </citation>
    <scope>NUCLEOTIDE SEQUENCE</scope>
    <source>
        <strain evidence="10">WAC2288</strain>
    </source>
</reference>
<dbReference type="Pfam" id="PF02838">
    <property type="entry name" value="Glyco_hydro_20b"/>
    <property type="match status" value="1"/>
</dbReference>
<evidence type="ECO:0000256" key="1">
    <source>
        <dbReference type="ARBA" id="ARBA00001231"/>
    </source>
</evidence>
<keyword evidence="7" id="KW-0732">Signal</keyword>
<dbReference type="Gene3D" id="3.30.379.10">
    <property type="entry name" value="Chitobiase/beta-hexosaminidase domain 2-like"/>
    <property type="match status" value="1"/>
</dbReference>
<proteinExistence type="inferred from homology"/>